<keyword evidence="2" id="KW-0804">Transcription</keyword>
<reference evidence="4 5" key="1">
    <citation type="journal article" date="2020" name="Biotechnol. Biofuels">
        <title>New insights from the biogas microbiome by comprehensive genome-resolved metagenomics of nearly 1600 species originating from multiple anaerobic digesters.</title>
        <authorList>
            <person name="Campanaro S."/>
            <person name="Treu L."/>
            <person name="Rodriguez-R L.M."/>
            <person name="Kovalovszki A."/>
            <person name="Ziels R.M."/>
            <person name="Maus I."/>
            <person name="Zhu X."/>
            <person name="Kougias P.G."/>
            <person name="Basile A."/>
            <person name="Luo G."/>
            <person name="Schluter A."/>
            <person name="Konstantinidis K.T."/>
            <person name="Angelidaki I."/>
        </authorList>
    </citation>
    <scope>NUCLEOTIDE SEQUENCE [LARGE SCALE GENOMIC DNA]</scope>
    <source>
        <strain evidence="4">AS05jafATM_4</strain>
    </source>
</reference>
<sequence length="503" mass="58567">MWFGLRELLNASSQRMINILEALSVHEGWTTFADLSAATQASERTVAEDISYLRKHWGQILNMELSKKNGVRLQNQNAASIGLVFNDLFNDSVALRWLKELLFHPNNPAEFYGSKLYVSRSTLSRLLPKINRSLSKKGMTVHCRNNRYQLLGNNEQYLRDFSAGFLLELYGLDLQKYNLTLDLTLIKDLILAVFTKSLHPQELAWVLEDDVSLAYQIMVYLVSLVREEQGYRIISDYPVEEEIDTLNWADLQEHFPHINVDNLRPIHQFIFNQYHGWTSDAEKALVTCEIEAFLQRLFSVIPVFPDEDTQYLLHFMVKSLYLNAKLRPFKTSELFNRIYYFSLSLKFTNPLLYQVVEENLKPFSHNVKLQMSSKTADILFWMCLACPELYQFAQPRTALLIDGFGKPHAKFLVNVLSDFLNERNRSLLQIDIAHYPDVLTSSGLENYDIIITTIPNLPFSHQHVLLINDYPTYKDIYEIYKVLLMFPHQENSFIPTTKRGYAF</sequence>
<evidence type="ECO:0000313" key="5">
    <source>
        <dbReference type="Proteomes" id="UP000553059"/>
    </source>
</evidence>
<name>A0A7C7D7F8_9FIRM</name>
<dbReference type="Proteomes" id="UP000553059">
    <property type="component" value="Unassembled WGS sequence"/>
</dbReference>
<feature type="domain" description="Mga helix-turn-helix" evidence="3">
    <location>
        <begin position="80"/>
        <end position="156"/>
    </location>
</feature>
<evidence type="ECO:0000256" key="2">
    <source>
        <dbReference type="ARBA" id="ARBA00023163"/>
    </source>
</evidence>
<dbReference type="InterPro" id="IPR036388">
    <property type="entry name" value="WH-like_DNA-bd_sf"/>
</dbReference>
<dbReference type="PANTHER" id="PTHR30185:SF18">
    <property type="entry name" value="TRANSCRIPTIONAL REGULATOR MTLR"/>
    <property type="match status" value="1"/>
</dbReference>
<evidence type="ECO:0000313" key="4">
    <source>
        <dbReference type="EMBL" id="HHY28172.1"/>
    </source>
</evidence>
<dbReference type="EMBL" id="DUTF01000340">
    <property type="protein sequence ID" value="HHY28172.1"/>
    <property type="molecule type" value="Genomic_DNA"/>
</dbReference>
<organism evidence="4 5">
    <name type="scientific">Desulfitobacterium dehalogenans</name>
    <dbReference type="NCBI Taxonomy" id="36854"/>
    <lineage>
        <taxon>Bacteria</taxon>
        <taxon>Bacillati</taxon>
        <taxon>Bacillota</taxon>
        <taxon>Clostridia</taxon>
        <taxon>Eubacteriales</taxon>
        <taxon>Desulfitobacteriaceae</taxon>
        <taxon>Desulfitobacterium</taxon>
    </lineage>
</organism>
<proteinExistence type="predicted"/>
<dbReference type="AlphaFoldDB" id="A0A7C7D7F8"/>
<dbReference type="InterPro" id="IPR050661">
    <property type="entry name" value="BglG_antiterminators"/>
</dbReference>
<evidence type="ECO:0000259" key="3">
    <source>
        <dbReference type="Pfam" id="PF05043"/>
    </source>
</evidence>
<dbReference type="Gene3D" id="1.10.10.10">
    <property type="entry name" value="Winged helix-like DNA-binding domain superfamily/Winged helix DNA-binding domain"/>
    <property type="match status" value="2"/>
</dbReference>
<dbReference type="InterPro" id="IPR007737">
    <property type="entry name" value="Mga_HTH"/>
</dbReference>
<dbReference type="CDD" id="cd00133">
    <property type="entry name" value="PTS_IIB"/>
    <property type="match status" value="1"/>
</dbReference>
<evidence type="ECO:0000256" key="1">
    <source>
        <dbReference type="ARBA" id="ARBA00023015"/>
    </source>
</evidence>
<dbReference type="PANTHER" id="PTHR30185">
    <property type="entry name" value="CRYPTIC BETA-GLUCOSIDE BGL OPERON ANTITERMINATOR"/>
    <property type="match status" value="1"/>
</dbReference>
<keyword evidence="1" id="KW-0805">Transcription regulation</keyword>
<comment type="caution">
    <text evidence="4">The sequence shown here is derived from an EMBL/GenBank/DDBJ whole genome shotgun (WGS) entry which is preliminary data.</text>
</comment>
<dbReference type="Pfam" id="PF05043">
    <property type="entry name" value="Mga"/>
    <property type="match status" value="1"/>
</dbReference>
<accession>A0A7C7D7F8</accession>
<gene>
    <name evidence="4" type="ORF">GX523_15770</name>
</gene>
<protein>
    <recommendedName>
        <fullName evidence="3">Mga helix-turn-helix domain-containing protein</fullName>
    </recommendedName>
</protein>